<name>A0A6J7GA95_9ZZZZ</name>
<dbReference type="Pfam" id="PF13556">
    <property type="entry name" value="HTH_30"/>
    <property type="match status" value="1"/>
</dbReference>
<comment type="similarity">
    <text evidence="1">Belongs to the CdaR family.</text>
</comment>
<protein>
    <submittedName>
        <fullName evidence="4">Unannotated protein</fullName>
    </submittedName>
</protein>
<gene>
    <name evidence="4" type="ORF">UFOPK3495_01142</name>
    <name evidence="5" type="ORF">UFOPK4237_01465</name>
</gene>
<dbReference type="InterPro" id="IPR025736">
    <property type="entry name" value="PucR_C-HTH_dom"/>
</dbReference>
<proteinExistence type="inferred from homology"/>
<evidence type="ECO:0000259" key="2">
    <source>
        <dbReference type="Pfam" id="PF13556"/>
    </source>
</evidence>
<dbReference type="EMBL" id="CAFBPZ010000127">
    <property type="protein sequence ID" value="CAB5042124.1"/>
    <property type="molecule type" value="Genomic_DNA"/>
</dbReference>
<accession>A0A6J7GA95</accession>
<organism evidence="4">
    <name type="scientific">freshwater metagenome</name>
    <dbReference type="NCBI Taxonomy" id="449393"/>
    <lineage>
        <taxon>unclassified sequences</taxon>
        <taxon>metagenomes</taxon>
        <taxon>ecological metagenomes</taxon>
    </lineage>
</organism>
<reference evidence="4" key="1">
    <citation type="submission" date="2020-05" db="EMBL/GenBank/DDBJ databases">
        <authorList>
            <person name="Chiriac C."/>
            <person name="Salcher M."/>
            <person name="Ghai R."/>
            <person name="Kavagutti S V."/>
        </authorList>
    </citation>
    <scope>NUCLEOTIDE SEQUENCE</scope>
</reference>
<dbReference type="EMBL" id="CAFBMC010000063">
    <property type="protein sequence ID" value="CAB4904066.1"/>
    <property type="molecule type" value="Genomic_DNA"/>
</dbReference>
<evidence type="ECO:0000313" key="4">
    <source>
        <dbReference type="EMBL" id="CAB4904066.1"/>
    </source>
</evidence>
<dbReference type="AlphaFoldDB" id="A0A6J7GA95"/>
<evidence type="ECO:0000256" key="1">
    <source>
        <dbReference type="ARBA" id="ARBA00006754"/>
    </source>
</evidence>
<feature type="domain" description="CdaR GGDEF-like" evidence="3">
    <location>
        <begin position="159"/>
        <end position="268"/>
    </location>
</feature>
<evidence type="ECO:0000259" key="3">
    <source>
        <dbReference type="Pfam" id="PF17853"/>
    </source>
</evidence>
<dbReference type="InterPro" id="IPR041522">
    <property type="entry name" value="CdaR_GGDEF"/>
</dbReference>
<sequence length="382" mass="40912">MAGKFLPARIKQSTGELTTAATQRMESEFPWYRELGAQERSWVGLVAQAGITAFVDWYRHPEQVGEITAGVFGSAPRELARVISLEQTVSLVRTTIDVVEEAIEDIDDLETRIPLREAVLRYSREIAFSAAGVYARAAEARGAWDARVEALVVDAFVRGDLDSTVLSRVSALGWSGQGSVLLIAGAPPIGEPELALAVLRRAAANHGLDLLTGIHGNVMLAIIGRVTQPSRVARLLSVHFGPGPIVASDSLDGLDDVPKAARSTMAALGVAGAWPAAPRPAITSDFLPELALAGDLDAKLALIAAIYLPLAAEETLLATASNFLESSPSLEATARTMFVHANTVRYRLRRITEITGYSPNEPRDAFALRMGLTLGRISQLDQ</sequence>
<dbReference type="Gene3D" id="1.10.10.2840">
    <property type="entry name" value="PucR C-terminal helix-turn-helix domain"/>
    <property type="match status" value="1"/>
</dbReference>
<dbReference type="PANTHER" id="PTHR33744">
    <property type="entry name" value="CARBOHYDRATE DIACID REGULATOR"/>
    <property type="match status" value="1"/>
</dbReference>
<dbReference type="PANTHER" id="PTHR33744:SF7">
    <property type="entry name" value="PUCR FAMILY TRANSCRIPTIONAL REGULATOR"/>
    <property type="match status" value="1"/>
</dbReference>
<evidence type="ECO:0000313" key="5">
    <source>
        <dbReference type="EMBL" id="CAB5042124.1"/>
    </source>
</evidence>
<dbReference type="Pfam" id="PF17853">
    <property type="entry name" value="GGDEF_2"/>
    <property type="match status" value="1"/>
</dbReference>
<dbReference type="InterPro" id="IPR042070">
    <property type="entry name" value="PucR_C-HTH_sf"/>
</dbReference>
<dbReference type="InterPro" id="IPR051448">
    <property type="entry name" value="CdaR-like_regulators"/>
</dbReference>
<feature type="domain" description="PucR C-terminal helix-turn-helix" evidence="2">
    <location>
        <begin position="316"/>
        <end position="373"/>
    </location>
</feature>